<protein>
    <submittedName>
        <fullName evidence="2">Uncharacterized protein</fullName>
    </submittedName>
</protein>
<dbReference type="EMBL" id="BAABCQ010000148">
    <property type="protein sequence ID" value="GAA4002069.1"/>
    <property type="molecule type" value="Genomic_DNA"/>
</dbReference>
<evidence type="ECO:0000256" key="1">
    <source>
        <dbReference type="SAM" id="MobiDB-lite"/>
    </source>
</evidence>
<comment type="caution">
    <text evidence="2">The sequence shown here is derived from an EMBL/GenBank/DDBJ whole genome shotgun (WGS) entry which is preliminary data.</text>
</comment>
<evidence type="ECO:0000313" key="2">
    <source>
        <dbReference type="EMBL" id="GAA4002069.1"/>
    </source>
</evidence>
<proteinExistence type="predicted"/>
<gene>
    <name evidence="2" type="ORF">GCM10022384_56100</name>
</gene>
<sequence length="69" mass="7276">MGVDEAVDDALGRPQDERHGEMADVREGRDIGRIIRTQIAYENGHVGARYGGRAVGCLSFSGGCATIAA</sequence>
<feature type="region of interest" description="Disordered" evidence="1">
    <location>
        <begin position="1"/>
        <end position="20"/>
    </location>
</feature>
<reference evidence="3" key="1">
    <citation type="journal article" date="2019" name="Int. J. Syst. Evol. Microbiol.">
        <title>The Global Catalogue of Microorganisms (GCM) 10K type strain sequencing project: providing services to taxonomists for standard genome sequencing and annotation.</title>
        <authorList>
            <consortium name="The Broad Institute Genomics Platform"/>
            <consortium name="The Broad Institute Genome Sequencing Center for Infectious Disease"/>
            <person name="Wu L."/>
            <person name="Ma J."/>
        </authorList>
    </citation>
    <scope>NUCLEOTIDE SEQUENCE [LARGE SCALE GENOMIC DNA]</scope>
    <source>
        <strain evidence="3">JCM 17027</strain>
    </source>
</reference>
<accession>A0ABP7RTM0</accession>
<feature type="compositionally biased region" description="Basic and acidic residues" evidence="1">
    <location>
        <begin position="10"/>
        <end position="20"/>
    </location>
</feature>
<name>A0ABP7RTM0_9ACTN</name>
<organism evidence="2 3">
    <name type="scientific">Streptomyces marokkonensis</name>
    <dbReference type="NCBI Taxonomy" id="324855"/>
    <lineage>
        <taxon>Bacteria</taxon>
        <taxon>Bacillati</taxon>
        <taxon>Actinomycetota</taxon>
        <taxon>Actinomycetes</taxon>
        <taxon>Kitasatosporales</taxon>
        <taxon>Streptomycetaceae</taxon>
        <taxon>Streptomyces</taxon>
    </lineage>
</organism>
<keyword evidence="3" id="KW-1185">Reference proteome</keyword>
<evidence type="ECO:0000313" key="3">
    <source>
        <dbReference type="Proteomes" id="UP001500034"/>
    </source>
</evidence>
<dbReference type="Proteomes" id="UP001500034">
    <property type="component" value="Unassembled WGS sequence"/>
</dbReference>